<evidence type="ECO:0000256" key="9">
    <source>
        <dbReference type="ARBA" id="ARBA00023128"/>
    </source>
</evidence>
<dbReference type="InterPro" id="IPR018108">
    <property type="entry name" value="MCP_transmembrane"/>
</dbReference>
<feature type="repeat" description="Solcar" evidence="13">
    <location>
        <begin position="1"/>
        <end position="87"/>
    </location>
</feature>
<dbReference type="InterPro" id="IPR023395">
    <property type="entry name" value="MCP_dom_sf"/>
</dbReference>
<feature type="repeat" description="Solcar" evidence="13">
    <location>
        <begin position="97"/>
        <end position="187"/>
    </location>
</feature>
<dbReference type="InterPro" id="IPR000407">
    <property type="entry name" value="GDA1_CD39_NTPase"/>
</dbReference>
<reference evidence="16 17" key="1">
    <citation type="submission" date="2017-12" db="EMBL/GenBank/DDBJ databases">
        <title>Gene loss provides genomic basis for host adaptation in cereal stripe rust fungi.</title>
        <authorList>
            <person name="Xia C."/>
        </authorList>
    </citation>
    <scope>NUCLEOTIDE SEQUENCE [LARGE SCALE GENOMIC DNA]</scope>
    <source>
        <strain evidence="16 17">93TX-2</strain>
    </source>
</reference>
<comment type="similarity">
    <text evidence="2">Belongs to the mitochondrial carrier (TC 2.A.29) family.</text>
</comment>
<dbReference type="PRINTS" id="PR00926">
    <property type="entry name" value="MITOCARRIER"/>
</dbReference>
<dbReference type="EMBL" id="PKSM01000238">
    <property type="protein sequence ID" value="POW01084.1"/>
    <property type="molecule type" value="Genomic_DNA"/>
</dbReference>
<keyword evidence="10 13" id="KW-0472">Membrane</keyword>
<dbReference type="InterPro" id="IPR044712">
    <property type="entry name" value="SLC25A32-like"/>
</dbReference>
<dbReference type="OrthoDB" id="10266426at2759"/>
<evidence type="ECO:0000256" key="5">
    <source>
        <dbReference type="ARBA" id="ARBA00022692"/>
    </source>
</evidence>
<comment type="caution">
    <text evidence="16">The sequence shown here is derived from an EMBL/GenBank/DDBJ whole genome shotgun (WGS) entry which is preliminary data.</text>
</comment>
<evidence type="ECO:0000256" key="7">
    <source>
        <dbReference type="ARBA" id="ARBA00022801"/>
    </source>
</evidence>
<comment type="similarity">
    <text evidence="3 14">Belongs to the GDA1/CD39 NTPase family.</text>
</comment>
<dbReference type="VEuPathDB" id="FungiDB:PSTT_07171"/>
<reference evidence="17" key="2">
    <citation type="journal article" date="2018" name="BMC Genomics">
        <title>Genomic insights into host adaptation between the wheat stripe rust pathogen (Puccinia striiformis f. sp. tritici) and the barley stripe rust pathogen (Puccinia striiformis f. sp. hordei).</title>
        <authorList>
            <person name="Xia C."/>
            <person name="Wang M."/>
            <person name="Yin C."/>
            <person name="Cornejo O.E."/>
            <person name="Hulbert S.H."/>
            <person name="Chen X."/>
        </authorList>
    </citation>
    <scope>NUCLEOTIDE SEQUENCE [LARGE SCALE GENOMIC DNA]</scope>
    <source>
        <strain evidence="17">93TX-2</strain>
    </source>
</reference>
<dbReference type="GO" id="GO:0031966">
    <property type="term" value="C:mitochondrial membrane"/>
    <property type="evidence" value="ECO:0007669"/>
    <property type="project" value="UniProtKB-SubCell"/>
</dbReference>
<dbReference type="PROSITE" id="PS50920">
    <property type="entry name" value="SOLCAR"/>
    <property type="match status" value="3"/>
</dbReference>
<accession>A0A2S4UUX3</accession>
<evidence type="ECO:0000256" key="13">
    <source>
        <dbReference type="PROSITE-ProRule" id="PRU00282"/>
    </source>
</evidence>
<dbReference type="Pfam" id="PF01150">
    <property type="entry name" value="GDA1_CD39"/>
    <property type="match status" value="1"/>
</dbReference>
<dbReference type="GO" id="GO:0017110">
    <property type="term" value="F:nucleoside diphosphate phosphatase activity"/>
    <property type="evidence" value="ECO:0007669"/>
    <property type="project" value="UniProtKB-ARBA"/>
</dbReference>
<evidence type="ECO:0000256" key="14">
    <source>
        <dbReference type="RuleBase" id="RU003833"/>
    </source>
</evidence>
<dbReference type="PROSITE" id="PS01238">
    <property type="entry name" value="GDA1_CD39_NTPASE"/>
    <property type="match status" value="1"/>
</dbReference>
<dbReference type="GO" id="GO:0015215">
    <property type="term" value="F:nucleotide transmembrane transporter activity"/>
    <property type="evidence" value="ECO:0007669"/>
    <property type="project" value="UniProtKB-ARBA"/>
</dbReference>
<comment type="subcellular location">
    <subcellularLocation>
        <location evidence="1">Mitochondrion membrane</location>
        <topology evidence="1">Multi-pass membrane protein</topology>
    </subcellularLocation>
</comment>
<keyword evidence="9" id="KW-0496">Mitochondrion</keyword>
<keyword evidence="4" id="KW-0813">Transport</keyword>
<evidence type="ECO:0000256" key="10">
    <source>
        <dbReference type="ARBA" id="ARBA00023136"/>
    </source>
</evidence>
<keyword evidence="6" id="KW-0677">Repeat</keyword>
<dbReference type="Pfam" id="PF00153">
    <property type="entry name" value="Mito_carr"/>
    <property type="match status" value="3"/>
</dbReference>
<organism evidence="16 17">
    <name type="scientific">Puccinia striiformis</name>
    <dbReference type="NCBI Taxonomy" id="27350"/>
    <lineage>
        <taxon>Eukaryota</taxon>
        <taxon>Fungi</taxon>
        <taxon>Dikarya</taxon>
        <taxon>Basidiomycota</taxon>
        <taxon>Pucciniomycotina</taxon>
        <taxon>Pucciniomycetes</taxon>
        <taxon>Pucciniales</taxon>
        <taxon>Pucciniaceae</taxon>
        <taxon>Puccinia</taxon>
    </lineage>
</organism>
<feature type="transmembrane region" description="Helical" evidence="15">
    <location>
        <begin position="100"/>
        <end position="123"/>
    </location>
</feature>
<name>A0A2S4UUX3_9BASI</name>
<evidence type="ECO:0000256" key="8">
    <source>
        <dbReference type="ARBA" id="ARBA00022989"/>
    </source>
</evidence>
<evidence type="ECO:0000313" key="16">
    <source>
        <dbReference type="EMBL" id="POW01084.1"/>
    </source>
</evidence>
<keyword evidence="17" id="KW-1185">Reference proteome</keyword>
<feature type="active site" description="Proton acceptor" evidence="11">
    <location>
        <position position="504"/>
    </location>
</feature>
<feature type="transmembrane region" description="Helical" evidence="15">
    <location>
        <begin position="58"/>
        <end position="80"/>
    </location>
</feature>
<feature type="binding site" evidence="12">
    <location>
        <begin position="539"/>
        <end position="543"/>
    </location>
    <ligand>
        <name>ATP</name>
        <dbReference type="ChEBI" id="CHEBI:30616"/>
    </ligand>
</feature>
<evidence type="ECO:0000256" key="6">
    <source>
        <dbReference type="ARBA" id="ARBA00022737"/>
    </source>
</evidence>
<evidence type="ECO:0000256" key="15">
    <source>
        <dbReference type="SAM" id="Phobius"/>
    </source>
</evidence>
<gene>
    <name evidence="16" type="ORF">PSHT_12696</name>
</gene>
<evidence type="ECO:0000256" key="12">
    <source>
        <dbReference type="PIRSR" id="PIRSR600407-2"/>
    </source>
</evidence>
<evidence type="ECO:0000256" key="1">
    <source>
        <dbReference type="ARBA" id="ARBA00004225"/>
    </source>
</evidence>
<keyword evidence="7 14" id="KW-0378">Hydrolase</keyword>
<dbReference type="GO" id="GO:0005524">
    <property type="term" value="F:ATP binding"/>
    <property type="evidence" value="ECO:0007669"/>
    <property type="project" value="UniProtKB-KW"/>
</dbReference>
<keyword evidence="5 13" id="KW-0812">Transmembrane</keyword>
<dbReference type="Proteomes" id="UP000238274">
    <property type="component" value="Unassembled WGS sequence"/>
</dbReference>
<evidence type="ECO:0000256" key="4">
    <source>
        <dbReference type="ARBA" id="ARBA00022448"/>
    </source>
</evidence>
<feature type="transmembrane region" description="Helical" evidence="15">
    <location>
        <begin position="329"/>
        <end position="348"/>
    </location>
</feature>
<dbReference type="SUPFAM" id="SSF103506">
    <property type="entry name" value="Mitochondrial carrier"/>
    <property type="match status" value="1"/>
</dbReference>
<dbReference type="InterPro" id="IPR002067">
    <property type="entry name" value="MCP"/>
</dbReference>
<evidence type="ECO:0000256" key="2">
    <source>
        <dbReference type="ARBA" id="ARBA00006375"/>
    </source>
</evidence>
<dbReference type="VEuPathDB" id="FungiDB:PSHT_12696"/>
<keyword evidence="12" id="KW-0547">Nucleotide-binding</keyword>
<evidence type="ECO:0000313" key="17">
    <source>
        <dbReference type="Proteomes" id="UP000238274"/>
    </source>
</evidence>
<dbReference type="Gene3D" id="3.30.420.150">
    <property type="entry name" value="Exopolyphosphatase. Domain 2"/>
    <property type="match status" value="1"/>
</dbReference>
<evidence type="ECO:0000256" key="3">
    <source>
        <dbReference type="ARBA" id="ARBA00009283"/>
    </source>
</evidence>
<dbReference type="AlphaFoldDB" id="A0A2S4UUX3"/>
<dbReference type="PANTHER" id="PTHR45683">
    <property type="entry name" value="MITOCHONDRIAL NICOTINAMIDE ADENINE DINUCLEOTIDE TRANSPORTER 1-RELATED-RELATED"/>
    <property type="match status" value="1"/>
</dbReference>
<feature type="repeat" description="Solcar" evidence="13">
    <location>
        <begin position="199"/>
        <end position="297"/>
    </location>
</feature>
<proteinExistence type="inferred from homology"/>
<evidence type="ECO:0000256" key="11">
    <source>
        <dbReference type="PIRSR" id="PIRSR600407-1"/>
    </source>
</evidence>
<dbReference type="Gene3D" id="1.50.40.10">
    <property type="entry name" value="Mitochondrial carrier domain"/>
    <property type="match status" value="1"/>
</dbReference>
<dbReference type="FunFam" id="1.50.40.10:FF:000075">
    <property type="entry name" value="Nicotinamide adenine dinucleotide transporter 2, mitochondrial"/>
    <property type="match status" value="1"/>
</dbReference>
<protein>
    <submittedName>
        <fullName evidence="16">Uncharacterized protein</fullName>
    </submittedName>
</protein>
<keyword evidence="12" id="KW-0067">ATP-binding</keyword>
<keyword evidence="8 15" id="KW-1133">Transmembrane helix</keyword>
<dbReference type="VEuPathDB" id="FungiDB:PSTT_12988"/>
<reference evidence="17" key="3">
    <citation type="journal article" date="2018" name="Mol. Plant Microbe Interact.">
        <title>Genome sequence resources for the wheat stripe rust pathogen (Puccinia striiformis f. sp. tritici) and the barley stripe rust pathogen (Puccinia striiformis f. sp. hordei).</title>
        <authorList>
            <person name="Xia C."/>
            <person name="Wang M."/>
            <person name="Yin C."/>
            <person name="Cornejo O.E."/>
            <person name="Hulbert S.H."/>
            <person name="Chen X."/>
        </authorList>
    </citation>
    <scope>NUCLEOTIDE SEQUENCE [LARGE SCALE GENOMIC DNA]</scope>
    <source>
        <strain evidence="17">93TX-2</strain>
    </source>
</reference>
<dbReference type="Gene3D" id="3.30.420.40">
    <property type="match status" value="1"/>
</dbReference>
<sequence>MRAGAGLVSSVVTCPLDVVKTKLQAQGGGLFTSHQSVDCYEGLLGSMKIIWREEGFRGLYRGLGPTIIGYLPTWAIYFTVYDAAKARLADSRPNHKEDVVAHVLAAMTAGATSTIATNPLWLIKTRFMTQRVIRDPQSERYRHTFDAFKRIHAKEGIRGFYRGLVPSLFGVTHVAIQFPLYEQIKLYYQKETSNDLPSSQILMASAASKMLASLLTYPHEVLRTRLQVHVLKPANQSSLQTSSQQSKLIYPKLRDVLQIIIKNEGLAGLYHGMGVNLIRTVPSSALTILTSTAAYHPLDTLQAGQSHSADSSNMGAFQRFVRYGGWRRNSLIVIIIIITCSYSIIFRFRKSPSRSNELISLSKDTDCRPPPGHPSHRYALMVDAGSTVLEYTSIHVYRRFRLFNPSKTRKRAILQDQPGLSSYAGRPIDAAESLRPLLQAALDGVPVEQRHCTPISVKATAGLRLLGDNQSKEILDQVRVWLRTSWPFKLDPQNAVSIMDGADEGVYAWVTINYLLKTIGPIPEGQKKNMTAAVMDLGGASTQIVFEPLRAKLEPGEHVYELGFGGKKHALYQHSHLGYGLMEARRAVHQMIGYAELWRRKIEWNELSSLPIPIPTQQNKAVQGYRTPEDGGKFEQEIERLRTAASSQKAPYDTLKDLDIKSIVAEIDDRPETCLDLTFIFSILDLGYQLDHHRPIIGFGRCDRLTEKTSVDDCPK</sequence>